<sequence length="290" mass="32100">MSLRNIYGVVTNLANKNNSDGTSRSSSEAFAALQNLLTPFRNLSNSINSSSGVAAATGGSTSDGNSNNNNTMATTTTTSTTTTMSSRDIQELPANTVFLNVYDITEMNGVLYHAGIGVHHTGVEVYGLEVAFGRCPLGSGVFETTPRQTEPHIFREQLILGETRLSREEVRELILEFKANEHQWSGRAYHLIRNNCNNFAQAFAKRLLPPEVRAEQQQGQQQEQGNSVEVYDCGEREEERLPNGDVVLLPVVMPGWVNRLARNASRFLSDDLVERMEVLDRETQGMTNQE</sequence>
<evidence type="ECO:0000256" key="2">
    <source>
        <dbReference type="ARBA" id="ARBA00022670"/>
    </source>
</evidence>
<dbReference type="PANTHER" id="PTHR12378">
    <property type="entry name" value="DESUMOYLATING ISOPEPTIDASE"/>
    <property type="match status" value="1"/>
</dbReference>
<dbReference type="GO" id="GO:0016579">
    <property type="term" value="P:protein deubiquitination"/>
    <property type="evidence" value="ECO:0007669"/>
    <property type="project" value="TreeGrafter"/>
</dbReference>
<dbReference type="EMBL" id="NBCO01000046">
    <property type="protein sequence ID" value="ORC84324.1"/>
    <property type="molecule type" value="Genomic_DNA"/>
</dbReference>
<dbReference type="RefSeq" id="XP_028878390.1">
    <property type="nucleotide sequence ID" value="XM_029030322.1"/>
</dbReference>
<evidence type="ECO:0000313" key="7">
    <source>
        <dbReference type="Proteomes" id="UP000192257"/>
    </source>
</evidence>
<dbReference type="GO" id="GO:0101005">
    <property type="term" value="F:deubiquitinase activity"/>
    <property type="evidence" value="ECO:0007669"/>
    <property type="project" value="TreeGrafter"/>
</dbReference>
<evidence type="ECO:0000259" key="5">
    <source>
        <dbReference type="PROSITE" id="PS51858"/>
    </source>
</evidence>
<dbReference type="GO" id="GO:0006508">
    <property type="term" value="P:proteolysis"/>
    <property type="evidence" value="ECO:0007669"/>
    <property type="project" value="UniProtKB-KW"/>
</dbReference>
<name>A0A1X0NHT4_9TRYP</name>
<organism evidence="6 7">
    <name type="scientific">Trypanosoma theileri</name>
    <dbReference type="NCBI Taxonomy" id="67003"/>
    <lineage>
        <taxon>Eukaryota</taxon>
        <taxon>Discoba</taxon>
        <taxon>Euglenozoa</taxon>
        <taxon>Kinetoplastea</taxon>
        <taxon>Metakinetoplastina</taxon>
        <taxon>Trypanosomatida</taxon>
        <taxon>Trypanosomatidae</taxon>
        <taxon>Trypanosoma</taxon>
    </lineage>
</organism>
<gene>
    <name evidence="6" type="ORF">TM35_000461430</name>
</gene>
<dbReference type="InterPro" id="IPR008580">
    <property type="entry name" value="PPPDE_dom"/>
</dbReference>
<accession>A0A1X0NHT4</accession>
<comment type="caution">
    <text evidence="6">The sequence shown here is derived from an EMBL/GenBank/DDBJ whole genome shotgun (WGS) entry which is preliminary data.</text>
</comment>
<evidence type="ECO:0000256" key="4">
    <source>
        <dbReference type="SAM" id="MobiDB-lite"/>
    </source>
</evidence>
<keyword evidence="2" id="KW-0645">Protease</keyword>
<feature type="compositionally biased region" description="Low complexity" evidence="4">
    <location>
        <begin position="51"/>
        <end position="86"/>
    </location>
</feature>
<evidence type="ECO:0000256" key="1">
    <source>
        <dbReference type="ARBA" id="ARBA00008140"/>
    </source>
</evidence>
<feature type="region of interest" description="Disordered" evidence="4">
    <location>
        <begin position="51"/>
        <end position="87"/>
    </location>
</feature>
<evidence type="ECO:0000313" key="6">
    <source>
        <dbReference type="EMBL" id="ORC84324.1"/>
    </source>
</evidence>
<comment type="similarity">
    <text evidence="1">Belongs to the DeSI family.</text>
</comment>
<keyword evidence="7" id="KW-1185">Reference proteome</keyword>
<dbReference type="Pfam" id="PF05903">
    <property type="entry name" value="Peptidase_C97"/>
    <property type="match status" value="1"/>
</dbReference>
<dbReference type="Gene3D" id="3.90.1720.30">
    <property type="entry name" value="PPPDE domains"/>
    <property type="match status" value="1"/>
</dbReference>
<dbReference type="InterPro" id="IPR042266">
    <property type="entry name" value="PPPDE_sf"/>
</dbReference>
<dbReference type="Proteomes" id="UP000192257">
    <property type="component" value="Unassembled WGS sequence"/>
</dbReference>
<dbReference type="VEuPathDB" id="TriTrypDB:TM35_000461430"/>
<dbReference type="AlphaFoldDB" id="A0A1X0NHT4"/>
<dbReference type="PROSITE" id="PS51858">
    <property type="entry name" value="PPPDE"/>
    <property type="match status" value="1"/>
</dbReference>
<evidence type="ECO:0000256" key="3">
    <source>
        <dbReference type="ARBA" id="ARBA00022801"/>
    </source>
</evidence>
<keyword evidence="3" id="KW-0378">Hydrolase</keyword>
<dbReference type="PANTHER" id="PTHR12378:SF80">
    <property type="entry name" value="IP06716P-RELATED"/>
    <property type="match status" value="1"/>
</dbReference>
<dbReference type="STRING" id="67003.A0A1X0NHT4"/>
<dbReference type="OrthoDB" id="412286at2759"/>
<dbReference type="SMART" id="SM01179">
    <property type="entry name" value="DUF862"/>
    <property type="match status" value="1"/>
</dbReference>
<feature type="domain" description="PPPDE" evidence="5">
    <location>
        <begin position="95"/>
        <end position="272"/>
    </location>
</feature>
<dbReference type="GeneID" id="39990102"/>
<reference evidence="6 7" key="1">
    <citation type="submission" date="2017-03" db="EMBL/GenBank/DDBJ databases">
        <title>An alternative strategy for trypanosome survival in the mammalian bloodstream revealed through genome and transcriptome analysis of the ubiquitous bovine parasite Trypanosoma (Megatrypanum) theileri.</title>
        <authorList>
            <person name="Kelly S."/>
            <person name="Ivens A."/>
            <person name="Mott A."/>
            <person name="O'Neill E."/>
            <person name="Emms D."/>
            <person name="Macleod O."/>
            <person name="Voorheis P."/>
            <person name="Matthews J."/>
            <person name="Matthews K."/>
            <person name="Carrington M."/>
        </authorList>
    </citation>
    <scope>NUCLEOTIDE SEQUENCE [LARGE SCALE GENOMIC DNA]</scope>
    <source>
        <strain evidence="6">Edinburgh</strain>
    </source>
</reference>
<protein>
    <recommendedName>
        <fullName evidence="5">PPPDE domain-containing protein</fullName>
    </recommendedName>
</protein>
<proteinExistence type="inferred from homology"/>